<comment type="caution">
    <text evidence="1">The sequence shown here is derived from an EMBL/GenBank/DDBJ whole genome shotgun (WGS) entry which is preliminary data.</text>
</comment>
<name>A0ABC8SAB3_9AQUA</name>
<reference evidence="1 2" key="1">
    <citation type="submission" date="2024-02" db="EMBL/GenBank/DDBJ databases">
        <authorList>
            <person name="Vignale AGUSTIN F."/>
            <person name="Sosa J E."/>
            <person name="Modenutti C."/>
        </authorList>
    </citation>
    <scope>NUCLEOTIDE SEQUENCE [LARGE SCALE GENOMIC DNA]</scope>
</reference>
<evidence type="ECO:0000313" key="1">
    <source>
        <dbReference type="EMBL" id="CAK9152109.1"/>
    </source>
</evidence>
<dbReference type="AlphaFoldDB" id="A0ABC8SAB3"/>
<dbReference type="EMBL" id="CAUOFW020002210">
    <property type="protein sequence ID" value="CAK9152109.1"/>
    <property type="molecule type" value="Genomic_DNA"/>
</dbReference>
<accession>A0ABC8SAB3</accession>
<gene>
    <name evidence="1" type="ORF">ILEXP_LOCUS20297</name>
</gene>
<organism evidence="1 2">
    <name type="scientific">Ilex paraguariensis</name>
    <name type="common">yerba mate</name>
    <dbReference type="NCBI Taxonomy" id="185542"/>
    <lineage>
        <taxon>Eukaryota</taxon>
        <taxon>Viridiplantae</taxon>
        <taxon>Streptophyta</taxon>
        <taxon>Embryophyta</taxon>
        <taxon>Tracheophyta</taxon>
        <taxon>Spermatophyta</taxon>
        <taxon>Magnoliopsida</taxon>
        <taxon>eudicotyledons</taxon>
        <taxon>Gunneridae</taxon>
        <taxon>Pentapetalae</taxon>
        <taxon>asterids</taxon>
        <taxon>campanulids</taxon>
        <taxon>Aquifoliales</taxon>
        <taxon>Aquifoliaceae</taxon>
        <taxon>Ilex</taxon>
    </lineage>
</organism>
<protein>
    <submittedName>
        <fullName evidence="1">Uncharacterized protein</fullName>
    </submittedName>
</protein>
<keyword evidence="2" id="KW-1185">Reference proteome</keyword>
<dbReference type="Proteomes" id="UP001642360">
    <property type="component" value="Unassembled WGS sequence"/>
</dbReference>
<sequence>MKEDVANLTAQLIGGQSQGGHSLIAWVELCFAPIEFLGFAPKLNFFFFYYFGSSWAPPLPNGLNCNKEVFHALAAQWFMGKKVCSCLGKGFVAFH</sequence>
<proteinExistence type="predicted"/>
<evidence type="ECO:0000313" key="2">
    <source>
        <dbReference type="Proteomes" id="UP001642360"/>
    </source>
</evidence>